<evidence type="ECO:0000256" key="1">
    <source>
        <dbReference type="SAM" id="Phobius"/>
    </source>
</evidence>
<proteinExistence type="predicted"/>
<geneLocation type="plasmid" evidence="3">
    <name>pDSM15236</name>
</geneLocation>
<sequence>MSETTVFIASNLIGLVSIAISSFVIFHHVRGGQREVEFYTKEHVEKLGTTPDFFAKVSAWNAALGGPAPKWHWIKPVSPFQSK</sequence>
<keyword evidence="1" id="KW-0472">Membrane</keyword>
<dbReference type="RefSeq" id="WP_011458636.1">
    <property type="nucleotide sequence ID" value="NC_007901.1"/>
</dbReference>
<name>Q21Q42_ALBFT</name>
<reference evidence="3" key="1">
    <citation type="submission" date="2006-02" db="EMBL/GenBank/DDBJ databases">
        <title>Complete sequence of plasmid 1 of Rhodoferax ferrireducens DSM 15236.</title>
        <authorList>
            <person name="Copeland A."/>
            <person name="Lucas S."/>
            <person name="Lapidus A."/>
            <person name="Barry K."/>
            <person name="Detter J.C."/>
            <person name="Glavina del Rio T."/>
            <person name="Hammon N."/>
            <person name="Israni S."/>
            <person name="Pitluck S."/>
            <person name="Brettin T."/>
            <person name="Bruce D."/>
            <person name="Han C."/>
            <person name="Tapia R."/>
            <person name="Gilna P."/>
            <person name="Kiss H."/>
            <person name="Schmutz J."/>
            <person name="Larimer F."/>
            <person name="Land M."/>
            <person name="Kyrpides N."/>
            <person name="Ivanova N."/>
            <person name="Richardson P."/>
        </authorList>
    </citation>
    <scope>NUCLEOTIDE SEQUENCE [LARGE SCALE GENOMIC DNA]</scope>
    <source>
        <strain evidence="3">ATCC BAA-621 / DSM 15236 / T118</strain>
        <plasmid evidence="3">Plasmid pDSM15236</plasmid>
    </source>
</reference>
<dbReference type="HOGENOM" id="CLU_2540344_0_0_4"/>
<keyword evidence="1" id="KW-1133">Transmembrane helix</keyword>
<evidence type="ECO:0000313" key="2">
    <source>
        <dbReference type="EMBL" id="ABD72103.1"/>
    </source>
</evidence>
<dbReference type="EMBL" id="CP000268">
    <property type="protein sequence ID" value="ABD72103.1"/>
    <property type="molecule type" value="Genomic_DNA"/>
</dbReference>
<keyword evidence="3" id="KW-1185">Reference proteome</keyword>
<dbReference type="Proteomes" id="UP000008332">
    <property type="component" value="Plasmid unnamed1"/>
</dbReference>
<feature type="transmembrane region" description="Helical" evidence="1">
    <location>
        <begin position="6"/>
        <end position="26"/>
    </location>
</feature>
<evidence type="ECO:0000313" key="3">
    <source>
        <dbReference type="Proteomes" id="UP000008332"/>
    </source>
</evidence>
<dbReference type="AlphaFoldDB" id="Q21Q42"/>
<accession>Q21Q42</accession>
<dbReference type="KEGG" id="rfr:Rfer_4417"/>
<organism evidence="2 3">
    <name type="scientific">Albidiferax ferrireducens (strain ATCC BAA-621 / DSM 15236 / T118)</name>
    <name type="common">Rhodoferax ferrireducens</name>
    <dbReference type="NCBI Taxonomy" id="338969"/>
    <lineage>
        <taxon>Bacteria</taxon>
        <taxon>Pseudomonadati</taxon>
        <taxon>Pseudomonadota</taxon>
        <taxon>Betaproteobacteria</taxon>
        <taxon>Burkholderiales</taxon>
        <taxon>Comamonadaceae</taxon>
        <taxon>Rhodoferax</taxon>
    </lineage>
</organism>
<gene>
    <name evidence="2" type="ordered locus">Rfer_4417</name>
</gene>
<protein>
    <submittedName>
        <fullName evidence="2">Uncharacterized protein</fullName>
    </submittedName>
</protein>
<keyword evidence="1" id="KW-0812">Transmembrane</keyword>
<keyword evidence="2" id="KW-0614">Plasmid</keyword>